<reference evidence="2 3" key="1">
    <citation type="submission" date="2023-03" db="EMBL/GenBank/DDBJ databases">
        <title>Bacillus Genome Sequencing.</title>
        <authorList>
            <person name="Dunlap C."/>
        </authorList>
    </citation>
    <scope>NUCLEOTIDE SEQUENCE [LARGE SCALE GENOMIC DNA]</scope>
    <source>
        <strain evidence="2 3">NRS-52</strain>
    </source>
</reference>
<evidence type="ECO:0000313" key="2">
    <source>
        <dbReference type="EMBL" id="MED5020691.1"/>
    </source>
</evidence>
<dbReference type="InterPro" id="IPR004995">
    <property type="entry name" value="Spore_Ger"/>
</dbReference>
<keyword evidence="1" id="KW-0472">Membrane</keyword>
<protein>
    <submittedName>
        <fullName evidence="2">Spore germination protein</fullName>
    </submittedName>
</protein>
<sequence length="55" mass="6248">MVHLATLESYGVPYLAPISPYIARDVSQGLFRKPVKDMFRRPKVLRTKDSTRKGG</sequence>
<keyword evidence="3" id="KW-1185">Reference proteome</keyword>
<organism evidence="2 3">
    <name type="scientific">Paenibacillus chibensis</name>
    <dbReference type="NCBI Taxonomy" id="59846"/>
    <lineage>
        <taxon>Bacteria</taxon>
        <taxon>Bacillati</taxon>
        <taxon>Bacillota</taxon>
        <taxon>Bacilli</taxon>
        <taxon>Bacillales</taxon>
        <taxon>Paenibacillaceae</taxon>
        <taxon>Paenibacillus</taxon>
    </lineage>
</organism>
<dbReference type="Pfam" id="PF03323">
    <property type="entry name" value="GerA"/>
    <property type="match status" value="1"/>
</dbReference>
<name>A0ABU6Q0Q1_9BACL</name>
<evidence type="ECO:0000313" key="3">
    <source>
        <dbReference type="Proteomes" id="UP001343257"/>
    </source>
</evidence>
<dbReference type="Proteomes" id="UP001343257">
    <property type="component" value="Unassembled WGS sequence"/>
</dbReference>
<accession>A0ABU6Q0Q1</accession>
<gene>
    <name evidence="2" type="ORF">P9847_25865</name>
</gene>
<dbReference type="EMBL" id="JARTLD010000077">
    <property type="protein sequence ID" value="MED5020691.1"/>
    <property type="molecule type" value="Genomic_DNA"/>
</dbReference>
<comment type="caution">
    <text evidence="2">The sequence shown here is derived from an EMBL/GenBank/DDBJ whole genome shotgun (WGS) entry which is preliminary data.</text>
</comment>
<proteinExistence type="predicted"/>
<evidence type="ECO:0000256" key="1">
    <source>
        <dbReference type="ARBA" id="ARBA00023136"/>
    </source>
</evidence>